<dbReference type="Pfam" id="PF00610">
    <property type="entry name" value="DEP"/>
    <property type="match status" value="1"/>
</dbReference>
<dbReference type="AlphaFoldDB" id="A0A484DLD1"/>
<dbReference type="Pfam" id="PF00595">
    <property type="entry name" value="PDZ"/>
    <property type="match status" value="1"/>
</dbReference>
<dbReference type="InterPro" id="IPR036034">
    <property type="entry name" value="PDZ_sf"/>
</dbReference>
<comment type="caution">
    <text evidence="4">The sequence shown here is derived from an EMBL/GenBank/DDBJ whole genome shotgun (WGS) entry which is preliminary data.</text>
</comment>
<sequence length="358" mass="38998">MATPTDQLTRMGRSQLVKVQPINRAEQLVATTRQATTPSPPETQNTATDGEERYNFLGISIVGQSNDRGDGGIYIGSIMKGGAVAADTRIEPGDMLLQVNDINFENMSNDDAVRVLREIVHKPGPVTLTVAKCWDPNPRGCFTLPRSEPVRPIDPAAWVSHTAAMTGRLPPHYDLQEETHLTIHSDMTAVVKGMANHESGLEVRDRMWLKITIPNAFIGSDVVDWLHRNVEGFTDRREARKYAGNLLKAGYIRHTVNKVTFSEQCYYVFGDLCGGSGSSGSNCSDAQKAGGRGSQSQRTKQEQEVVASPDKQPAPPSPPPASFPGLHGTTDSKEELPAGRQSFRLAVGNPGDFFVDVM</sequence>
<proteinExistence type="predicted"/>
<dbReference type="InterPro" id="IPR000591">
    <property type="entry name" value="DEP_dom"/>
</dbReference>
<feature type="compositionally biased region" description="Pro residues" evidence="1">
    <location>
        <begin position="312"/>
        <end position="322"/>
    </location>
</feature>
<dbReference type="CDD" id="cd04438">
    <property type="entry name" value="DEP_dishevelled"/>
    <property type="match status" value="1"/>
</dbReference>
<dbReference type="PANTHER" id="PTHR10878:SF6">
    <property type="entry name" value="SEGMENT POLARITY PROTEIN DISHEVELLED HOMOLOG DVL-3"/>
    <property type="match status" value="1"/>
</dbReference>
<dbReference type="EMBL" id="SCKG01000003">
    <property type="protein sequence ID" value="TDH15510.1"/>
    <property type="molecule type" value="Genomic_DNA"/>
</dbReference>
<dbReference type="SMART" id="SM00228">
    <property type="entry name" value="PDZ"/>
    <property type="match status" value="1"/>
</dbReference>
<dbReference type="PROSITE" id="PS50186">
    <property type="entry name" value="DEP"/>
    <property type="match status" value="1"/>
</dbReference>
<dbReference type="GO" id="GO:0035556">
    <property type="term" value="P:intracellular signal transduction"/>
    <property type="evidence" value="ECO:0007669"/>
    <property type="project" value="InterPro"/>
</dbReference>
<dbReference type="SMART" id="SM00049">
    <property type="entry name" value="DEP"/>
    <property type="match status" value="1"/>
</dbReference>
<feature type="region of interest" description="Disordered" evidence="1">
    <location>
        <begin position="280"/>
        <end position="343"/>
    </location>
</feature>
<dbReference type="GO" id="GO:0060070">
    <property type="term" value="P:canonical Wnt signaling pathway"/>
    <property type="evidence" value="ECO:0007669"/>
    <property type="project" value="TreeGrafter"/>
</dbReference>
<dbReference type="InterPro" id="IPR036388">
    <property type="entry name" value="WH-like_DNA-bd_sf"/>
</dbReference>
<dbReference type="SUPFAM" id="SSF46785">
    <property type="entry name" value="Winged helix' DNA-binding domain"/>
    <property type="match status" value="1"/>
</dbReference>
<evidence type="ECO:0008006" key="6">
    <source>
        <dbReference type="Google" id="ProtNLM"/>
    </source>
</evidence>
<reference evidence="4 5" key="1">
    <citation type="submission" date="2019-01" db="EMBL/GenBank/DDBJ databases">
        <title>A chromosome-scale genome assembly of the yellow perch, Perca flavescens.</title>
        <authorList>
            <person name="Feron R."/>
            <person name="Morvezen R."/>
            <person name="Bestin A."/>
            <person name="Haffray P."/>
            <person name="Klopp C."/>
            <person name="Zahm M."/>
            <person name="Cabau C."/>
            <person name="Roques C."/>
            <person name="Donnadieu C."/>
            <person name="Bouchez O."/>
            <person name="Christie M."/>
            <person name="Larson W."/>
            <person name="Guiguen Y."/>
        </authorList>
    </citation>
    <scope>NUCLEOTIDE SEQUENCE [LARGE SCALE GENOMIC DNA]</scope>
    <source>
        <strain evidence="4">YP-PL-M2</strain>
        <tissue evidence="4">Blood</tissue>
    </source>
</reference>
<dbReference type="PROSITE" id="PS50106">
    <property type="entry name" value="PDZ"/>
    <property type="match status" value="1"/>
</dbReference>
<organism evidence="4 5">
    <name type="scientific">Perca flavescens</name>
    <name type="common">American yellow perch</name>
    <name type="synonym">Morone flavescens</name>
    <dbReference type="NCBI Taxonomy" id="8167"/>
    <lineage>
        <taxon>Eukaryota</taxon>
        <taxon>Metazoa</taxon>
        <taxon>Chordata</taxon>
        <taxon>Craniata</taxon>
        <taxon>Vertebrata</taxon>
        <taxon>Euteleostomi</taxon>
        <taxon>Actinopterygii</taxon>
        <taxon>Neopterygii</taxon>
        <taxon>Teleostei</taxon>
        <taxon>Neoteleostei</taxon>
        <taxon>Acanthomorphata</taxon>
        <taxon>Eupercaria</taxon>
        <taxon>Perciformes</taxon>
        <taxon>Percoidei</taxon>
        <taxon>Percidae</taxon>
        <taxon>Percinae</taxon>
        <taxon>Perca</taxon>
    </lineage>
</organism>
<evidence type="ECO:0000313" key="5">
    <source>
        <dbReference type="Proteomes" id="UP000295070"/>
    </source>
</evidence>
<feature type="compositionally biased region" description="Polar residues" evidence="1">
    <location>
        <begin position="30"/>
        <end position="48"/>
    </location>
</feature>
<dbReference type="InterPro" id="IPR036390">
    <property type="entry name" value="WH_DNA-bd_sf"/>
</dbReference>
<name>A0A484DLD1_PERFV</name>
<dbReference type="Proteomes" id="UP000295070">
    <property type="component" value="Chromosome 3"/>
</dbReference>
<evidence type="ECO:0000259" key="3">
    <source>
        <dbReference type="PROSITE" id="PS50186"/>
    </source>
</evidence>
<dbReference type="CDD" id="cd06717">
    <property type="entry name" value="PDZ_Dishevelled-like"/>
    <property type="match status" value="1"/>
</dbReference>
<gene>
    <name evidence="4" type="ORF">EPR50_G00032280</name>
</gene>
<evidence type="ECO:0000259" key="2">
    <source>
        <dbReference type="PROSITE" id="PS50106"/>
    </source>
</evidence>
<evidence type="ECO:0000256" key="1">
    <source>
        <dbReference type="SAM" id="MobiDB-lite"/>
    </source>
</evidence>
<keyword evidence="5" id="KW-1185">Reference proteome</keyword>
<dbReference type="SUPFAM" id="SSF50156">
    <property type="entry name" value="PDZ domain-like"/>
    <property type="match status" value="1"/>
</dbReference>
<protein>
    <recommendedName>
        <fullName evidence="6">Dishevelled segment polarity protein 3b</fullName>
    </recommendedName>
</protein>
<dbReference type="InterPro" id="IPR001478">
    <property type="entry name" value="PDZ"/>
</dbReference>
<dbReference type="GO" id="GO:0005829">
    <property type="term" value="C:cytosol"/>
    <property type="evidence" value="ECO:0007669"/>
    <property type="project" value="TreeGrafter"/>
</dbReference>
<dbReference type="PANTHER" id="PTHR10878">
    <property type="entry name" value="SEGMENT POLARITY PROTEIN DISHEVELLED"/>
    <property type="match status" value="1"/>
</dbReference>
<dbReference type="GO" id="GO:0005109">
    <property type="term" value="F:frizzled binding"/>
    <property type="evidence" value="ECO:0007669"/>
    <property type="project" value="TreeGrafter"/>
</dbReference>
<feature type="region of interest" description="Disordered" evidence="1">
    <location>
        <begin position="30"/>
        <end position="49"/>
    </location>
</feature>
<evidence type="ECO:0000313" key="4">
    <source>
        <dbReference type="EMBL" id="TDH15510.1"/>
    </source>
</evidence>
<dbReference type="InterPro" id="IPR015506">
    <property type="entry name" value="Dsh/Dvl-rel"/>
</dbReference>
<dbReference type="FunFam" id="1.10.10.10:FF:000040">
    <property type="entry name" value="segment polarity protein dishevelled homolog DVL-3"/>
    <property type="match status" value="1"/>
</dbReference>
<dbReference type="Gene3D" id="2.30.42.10">
    <property type="match status" value="1"/>
</dbReference>
<accession>A0A484DLD1</accession>
<dbReference type="Gene3D" id="1.10.10.10">
    <property type="entry name" value="Winged helix-like DNA-binding domain superfamily/Winged helix DNA-binding domain"/>
    <property type="match status" value="1"/>
</dbReference>
<feature type="domain" description="DEP" evidence="3">
    <location>
        <begin position="197"/>
        <end position="271"/>
    </location>
</feature>
<dbReference type="FunFam" id="2.30.42.10:FF:000014">
    <property type="entry name" value="Segment polarity protein dishevelled homolog DVL-3"/>
    <property type="match status" value="1"/>
</dbReference>
<feature type="domain" description="PDZ" evidence="2">
    <location>
        <begin position="48"/>
        <end position="118"/>
    </location>
</feature>
<dbReference type="PRINTS" id="PR01760">
    <property type="entry name" value="DISHEVELLED"/>
</dbReference>
<dbReference type="InterPro" id="IPR008339">
    <property type="entry name" value="Dishevelled_fam"/>
</dbReference>
<dbReference type="STRING" id="8167.A0A484DLD1"/>